<dbReference type="EMBL" id="CP107551">
    <property type="protein sequence ID" value="UYP20293.1"/>
    <property type="molecule type" value="Genomic_DNA"/>
</dbReference>
<organism evidence="1 2">
    <name type="scientific">Rhodococcus sacchari</name>
    <dbReference type="NCBI Taxonomy" id="2962047"/>
    <lineage>
        <taxon>Bacteria</taxon>
        <taxon>Bacillati</taxon>
        <taxon>Actinomycetota</taxon>
        <taxon>Actinomycetes</taxon>
        <taxon>Mycobacteriales</taxon>
        <taxon>Nocardiaceae</taxon>
        <taxon>Rhodococcus</taxon>
    </lineage>
</organism>
<evidence type="ECO:0000313" key="2">
    <source>
        <dbReference type="Proteomes" id="UP001156484"/>
    </source>
</evidence>
<protein>
    <submittedName>
        <fullName evidence="1">TetR family transcriptional regulator</fullName>
    </submittedName>
</protein>
<accession>A0ACD4DKR1</accession>
<reference evidence="1" key="1">
    <citation type="submission" date="2022-10" db="EMBL/GenBank/DDBJ databases">
        <title>Rhodococcus ferula Z13 complete genome.</title>
        <authorList>
            <person name="Long X."/>
            <person name="Zang M."/>
        </authorList>
    </citation>
    <scope>NUCLEOTIDE SEQUENCE</scope>
    <source>
        <strain evidence="1">Z13</strain>
    </source>
</reference>
<sequence length="218" mass="23797">MRSTVAGEDLTTRARIRDAAIRCIAVYGVAVPLRTIAAECGVSASLIVHHFGSRAGLKEHCDRYVLDAIRQAKSAVLDPRIGPAALQDQMEHIENYASAVAYLFRTIRAGGRTATDFLDRLVADTEAYLEEAVAAGTVRPSRFPAERARALVCFSVGAVLMELPGPDEFLDLETFPARLRSYTERLMLPILELYTEPLLTDSTLFDACLAAQEAPPDS</sequence>
<name>A0ACD4DKR1_9NOCA</name>
<keyword evidence="2" id="KW-1185">Reference proteome</keyword>
<proteinExistence type="predicted"/>
<gene>
    <name evidence="1" type="ORF">OED52_07095</name>
</gene>
<evidence type="ECO:0000313" key="1">
    <source>
        <dbReference type="EMBL" id="UYP20293.1"/>
    </source>
</evidence>
<dbReference type="Proteomes" id="UP001156484">
    <property type="component" value="Chromosome"/>
</dbReference>